<accession>A0A165U8G2</accession>
<dbReference type="AlphaFoldDB" id="A0A165U8G2"/>
<feature type="compositionally biased region" description="Acidic residues" evidence="2">
    <location>
        <begin position="8"/>
        <end position="20"/>
    </location>
</feature>
<proteinExistence type="predicted"/>
<feature type="region of interest" description="Disordered" evidence="2">
    <location>
        <begin position="382"/>
        <end position="401"/>
    </location>
</feature>
<evidence type="ECO:0000256" key="1">
    <source>
        <dbReference type="SAM" id="Coils"/>
    </source>
</evidence>
<feature type="compositionally biased region" description="Acidic residues" evidence="2">
    <location>
        <begin position="193"/>
        <end position="211"/>
    </location>
</feature>
<dbReference type="GO" id="GO:0030490">
    <property type="term" value="P:maturation of SSU-rRNA"/>
    <property type="evidence" value="ECO:0007669"/>
    <property type="project" value="TreeGrafter"/>
</dbReference>
<reference evidence="4 5" key="1">
    <citation type="journal article" date="2016" name="Mol. Biol. Evol.">
        <title>Comparative Genomics of Early-Diverging Mushroom-Forming Fungi Provides Insights into the Origins of Lignocellulose Decay Capabilities.</title>
        <authorList>
            <person name="Nagy L.G."/>
            <person name="Riley R."/>
            <person name="Tritt A."/>
            <person name="Adam C."/>
            <person name="Daum C."/>
            <person name="Floudas D."/>
            <person name="Sun H."/>
            <person name="Yadav J.S."/>
            <person name="Pangilinan J."/>
            <person name="Larsson K.H."/>
            <person name="Matsuura K."/>
            <person name="Barry K."/>
            <person name="Labutti K."/>
            <person name="Kuo R."/>
            <person name="Ohm R.A."/>
            <person name="Bhattacharya S.S."/>
            <person name="Shirouzu T."/>
            <person name="Yoshinaga Y."/>
            <person name="Martin F.M."/>
            <person name="Grigoriev I.V."/>
            <person name="Hibbett D.S."/>
        </authorList>
    </citation>
    <scope>NUCLEOTIDE SEQUENCE [LARGE SCALE GENOMIC DNA]</scope>
    <source>
        <strain evidence="4 5">HHB14362 ss-1</strain>
    </source>
</reference>
<feature type="region of interest" description="Disordered" evidence="2">
    <location>
        <begin position="174"/>
        <end position="216"/>
    </location>
</feature>
<name>A0A165U8G2_9AGAM</name>
<dbReference type="EMBL" id="KV425560">
    <property type="protein sequence ID" value="KZT27791.1"/>
    <property type="molecule type" value="Genomic_DNA"/>
</dbReference>
<dbReference type="OrthoDB" id="443682at2759"/>
<protein>
    <recommendedName>
        <fullName evidence="3">Programmed cell death protein 2 C-terminal domain-containing protein</fullName>
    </recommendedName>
</protein>
<dbReference type="PANTHER" id="PTHR47524">
    <property type="entry name" value="20S RRNA ACCUMULATION PROTEIN 4"/>
    <property type="match status" value="1"/>
</dbReference>
<sequence>MAPKVEDDWSDSDDDQEQLDVETSVLLGLPDGPVDSVDDLRDVAVSRMGGHPAFLTSPEPDVSSSQCKNCSNPMELLVQIWCPFEDSPMDRALYVWACARGECQKKDGSVRAWRSLRYNAEYAKKLEAKLEKRRKQEEARKAAEKAKEASKVNPFKISGSYSATSSFGLGTQVFGGENANPFSGQPSAAETNKDDDDDEDREYESESDSEESLVTALASASLEDSPWPAMPAYKPMYLNTTAEYLPPPPKTKVPPGAKIVDLDRDDGKDKDKNMTWLSEAYENSMEVDHVFERFMTRVGYEGKQCVRYDLGGTPLPFSHDKTFDRLFPLLTGPPVPVTKGDFMVQTSPKCVYSPSAVPNCPRCGGERTFECQLMPNLINILKDGEDDGKEAGKKSTEEERQKEVERALKSQNAKGRRGMEWGTVMVFSCKNDCCPEKKSNWAEELVMVQWDE</sequence>
<feature type="coiled-coil region" evidence="1">
    <location>
        <begin position="119"/>
        <end position="153"/>
    </location>
</feature>
<evidence type="ECO:0000313" key="5">
    <source>
        <dbReference type="Proteomes" id="UP000076761"/>
    </source>
</evidence>
<evidence type="ECO:0000259" key="3">
    <source>
        <dbReference type="Pfam" id="PF04194"/>
    </source>
</evidence>
<gene>
    <name evidence="4" type="ORF">NEOLEDRAFT_1176385</name>
</gene>
<dbReference type="InParanoid" id="A0A165U8G2"/>
<feature type="compositionally biased region" description="Polar residues" evidence="2">
    <location>
        <begin position="180"/>
        <end position="190"/>
    </location>
</feature>
<dbReference type="Proteomes" id="UP000076761">
    <property type="component" value="Unassembled WGS sequence"/>
</dbReference>
<keyword evidence="5" id="KW-1185">Reference proteome</keyword>
<keyword evidence="1" id="KW-0175">Coiled coil</keyword>
<dbReference type="GO" id="GO:0005737">
    <property type="term" value="C:cytoplasm"/>
    <property type="evidence" value="ECO:0007669"/>
    <property type="project" value="InterPro"/>
</dbReference>
<dbReference type="STRING" id="1314782.A0A165U8G2"/>
<evidence type="ECO:0000256" key="2">
    <source>
        <dbReference type="SAM" id="MobiDB-lite"/>
    </source>
</evidence>
<dbReference type="PANTHER" id="PTHR47524:SF1">
    <property type="entry name" value="20S RRNA ACCUMULATION PROTEIN 4"/>
    <property type="match status" value="1"/>
</dbReference>
<feature type="region of interest" description="Disordered" evidence="2">
    <location>
        <begin position="1"/>
        <end position="20"/>
    </location>
</feature>
<feature type="region of interest" description="Disordered" evidence="2">
    <location>
        <begin position="246"/>
        <end position="266"/>
    </location>
</feature>
<dbReference type="Pfam" id="PF04194">
    <property type="entry name" value="PDCD2_C"/>
    <property type="match status" value="1"/>
</dbReference>
<feature type="compositionally biased region" description="Basic and acidic residues" evidence="2">
    <location>
        <begin position="389"/>
        <end position="401"/>
    </location>
</feature>
<evidence type="ECO:0000313" key="4">
    <source>
        <dbReference type="EMBL" id="KZT27791.1"/>
    </source>
</evidence>
<dbReference type="FunCoup" id="A0A165U8G2">
    <property type="interactions" value="445"/>
</dbReference>
<dbReference type="InterPro" id="IPR007320">
    <property type="entry name" value="PDCD2_C"/>
</dbReference>
<organism evidence="4 5">
    <name type="scientific">Neolentinus lepideus HHB14362 ss-1</name>
    <dbReference type="NCBI Taxonomy" id="1314782"/>
    <lineage>
        <taxon>Eukaryota</taxon>
        <taxon>Fungi</taxon>
        <taxon>Dikarya</taxon>
        <taxon>Basidiomycota</taxon>
        <taxon>Agaricomycotina</taxon>
        <taxon>Agaricomycetes</taxon>
        <taxon>Gloeophyllales</taxon>
        <taxon>Gloeophyllaceae</taxon>
        <taxon>Neolentinus</taxon>
    </lineage>
</organism>
<feature type="domain" description="Programmed cell death protein 2 C-terminal" evidence="3">
    <location>
        <begin position="288"/>
        <end position="450"/>
    </location>
</feature>